<name>A0A2U3QF47_9BACT</name>
<evidence type="ECO:0000259" key="1">
    <source>
        <dbReference type="Pfam" id="PF07589"/>
    </source>
</evidence>
<dbReference type="Proteomes" id="UP000245125">
    <property type="component" value="Unassembled WGS sequence"/>
</dbReference>
<dbReference type="EMBL" id="OUUY01000060">
    <property type="protein sequence ID" value="SPQ00038.1"/>
    <property type="molecule type" value="Genomic_DNA"/>
</dbReference>
<evidence type="ECO:0000313" key="2">
    <source>
        <dbReference type="EMBL" id="SPQ00038.1"/>
    </source>
</evidence>
<proteinExistence type="predicted"/>
<dbReference type="NCBIfam" id="TIGR02595">
    <property type="entry name" value="PEP_CTERM"/>
    <property type="match status" value="1"/>
</dbReference>
<organism evidence="2 3">
    <name type="scientific">Candidatus Sulfobium mesophilum</name>
    <dbReference type="NCBI Taxonomy" id="2016548"/>
    <lineage>
        <taxon>Bacteria</taxon>
        <taxon>Pseudomonadati</taxon>
        <taxon>Nitrospirota</taxon>
        <taxon>Nitrospiria</taxon>
        <taxon>Nitrospirales</taxon>
        <taxon>Nitrospiraceae</taxon>
        <taxon>Candidatus Sulfobium</taxon>
    </lineage>
</organism>
<sequence length="117" mass="12071">MGQQSIVFDLGTTSTPFTITRLDSTSSTDATATLNGEFASATADGDVLLDGITILGSLFDSDNSFTATLAGEHTVTVYTYASGSANAIYSTVPEPSTVLLLGAGLAGVGILRRRFKK</sequence>
<feature type="domain" description="Ice-binding protein C-terminal" evidence="1">
    <location>
        <begin position="91"/>
        <end position="113"/>
    </location>
</feature>
<gene>
    <name evidence="2" type="ORF">NBG4_160003</name>
</gene>
<protein>
    <recommendedName>
        <fullName evidence="1">Ice-binding protein C-terminal domain-containing protein</fullName>
    </recommendedName>
</protein>
<keyword evidence="3" id="KW-1185">Reference proteome</keyword>
<evidence type="ECO:0000313" key="3">
    <source>
        <dbReference type="Proteomes" id="UP000245125"/>
    </source>
</evidence>
<dbReference type="Pfam" id="PF07589">
    <property type="entry name" value="PEP-CTERM"/>
    <property type="match status" value="1"/>
</dbReference>
<accession>A0A2U3QF47</accession>
<dbReference type="InterPro" id="IPR013424">
    <property type="entry name" value="Ice-binding_C"/>
</dbReference>
<reference evidence="3" key="1">
    <citation type="submission" date="2018-03" db="EMBL/GenBank/DDBJ databases">
        <authorList>
            <person name="Zecchin S."/>
        </authorList>
    </citation>
    <scope>NUCLEOTIDE SEQUENCE [LARGE SCALE GENOMIC DNA]</scope>
</reference>
<dbReference type="AlphaFoldDB" id="A0A2U3QF47"/>